<dbReference type="Pfam" id="PF09350">
    <property type="entry name" value="DJC28_CD"/>
    <property type="match status" value="1"/>
</dbReference>
<proteinExistence type="predicted"/>
<keyword evidence="3" id="KW-1185">Reference proteome</keyword>
<dbReference type="Ensembl" id="ENSOKIT00005094664.1">
    <property type="protein sequence ID" value="ENSOKIP00005088564.1"/>
    <property type="gene ID" value="ENSOKIG00005038609.1"/>
</dbReference>
<protein>
    <submittedName>
        <fullName evidence="2">DnaJ heat shock protein family (Hsp40) member C28</fullName>
    </submittedName>
</protein>
<accession>A0A8C7MYD2</accession>
<evidence type="ECO:0000313" key="3">
    <source>
        <dbReference type="Proteomes" id="UP000694557"/>
    </source>
</evidence>
<feature type="domain" description="DnaJ homologue subfamily C member 28 conserved" evidence="1">
    <location>
        <begin position="139"/>
        <end position="202"/>
    </location>
</feature>
<name>A0A8C7MYD2_ONCKI</name>
<evidence type="ECO:0000313" key="2">
    <source>
        <dbReference type="Ensembl" id="ENSOKIP00005088564.1"/>
    </source>
</evidence>
<dbReference type="InterPro" id="IPR052573">
    <property type="entry name" value="DnaJ_C_subfamily_28"/>
</dbReference>
<sequence>MLLPLAPRFLLRKLSSGPCVSCSLRESYQLLQLELLDEGESSPAQVKEAYLRMATLYHPLLRQTRYCLRGSAGAPVPEKVKDVAPQHCHDLSYEGVGSGMPSQREHQYRQFQVDWAVEQVLDYLQKDRQIKVTQAVERLVEDLIQESMSRGDFRNLSDAGKPLNKFEHNQYDDLITLNHILIDNGYQPPWIVMQHDIREDIAPIRDRLLLEHEIDHAEKAAIQGRQERKRETGLKMTMGFFPLSPIRVSAPCSACVTARGRVSPLVQSWAMYW</sequence>
<dbReference type="Proteomes" id="UP000694557">
    <property type="component" value="Unassembled WGS sequence"/>
</dbReference>
<reference evidence="2" key="1">
    <citation type="submission" date="2025-08" db="UniProtKB">
        <authorList>
            <consortium name="Ensembl"/>
        </authorList>
    </citation>
    <scope>IDENTIFICATION</scope>
</reference>
<dbReference type="PANTHER" id="PTHR39158">
    <property type="entry name" value="OS08G0560600 PROTEIN"/>
    <property type="match status" value="1"/>
</dbReference>
<reference evidence="2" key="2">
    <citation type="submission" date="2025-09" db="UniProtKB">
        <authorList>
            <consortium name="Ensembl"/>
        </authorList>
    </citation>
    <scope>IDENTIFICATION</scope>
</reference>
<gene>
    <name evidence="2" type="primary">DNAJC28</name>
</gene>
<dbReference type="GeneTree" id="ENSGT00940000154065"/>
<organism evidence="2 3">
    <name type="scientific">Oncorhynchus kisutch</name>
    <name type="common">Coho salmon</name>
    <name type="synonym">Salmo kisutch</name>
    <dbReference type="NCBI Taxonomy" id="8019"/>
    <lineage>
        <taxon>Eukaryota</taxon>
        <taxon>Metazoa</taxon>
        <taxon>Chordata</taxon>
        <taxon>Craniata</taxon>
        <taxon>Vertebrata</taxon>
        <taxon>Euteleostomi</taxon>
        <taxon>Actinopterygii</taxon>
        <taxon>Neopterygii</taxon>
        <taxon>Teleostei</taxon>
        <taxon>Protacanthopterygii</taxon>
        <taxon>Salmoniformes</taxon>
        <taxon>Salmonidae</taxon>
        <taxon>Salmoninae</taxon>
        <taxon>Oncorhynchus</taxon>
    </lineage>
</organism>
<evidence type="ECO:0000259" key="1">
    <source>
        <dbReference type="Pfam" id="PF09350"/>
    </source>
</evidence>
<dbReference type="InterPro" id="IPR018961">
    <property type="entry name" value="DnaJ_homolog_subfam-C_membr-28"/>
</dbReference>
<dbReference type="AlphaFoldDB" id="A0A8C7MYD2"/>
<dbReference type="PANTHER" id="PTHR39158:SF1">
    <property type="entry name" value="DNAJ HOMOLOG SUBFAMILY C MEMBER 28"/>
    <property type="match status" value="1"/>
</dbReference>